<dbReference type="RefSeq" id="WP_056954302.1">
    <property type="nucleotide sequence ID" value="NZ_AZDY01000041.1"/>
</dbReference>
<organism evidence="6 7">
    <name type="scientific">Companilactobacillus bobalius DSM 19674</name>
    <dbReference type="NCBI Taxonomy" id="1423788"/>
    <lineage>
        <taxon>Bacteria</taxon>
        <taxon>Bacillati</taxon>
        <taxon>Bacillota</taxon>
        <taxon>Bacilli</taxon>
        <taxon>Lactobacillales</taxon>
        <taxon>Lactobacillaceae</taxon>
        <taxon>Companilactobacillus</taxon>
        <taxon>Companilactobacillus bobalius</taxon>
    </lineage>
</organism>
<dbReference type="InterPro" id="IPR050707">
    <property type="entry name" value="HTH_MetabolicPath_Reg"/>
</dbReference>
<dbReference type="Proteomes" id="UP000051515">
    <property type="component" value="Unassembled WGS sequence"/>
</dbReference>
<dbReference type="GO" id="GO:0003700">
    <property type="term" value="F:DNA-binding transcription factor activity"/>
    <property type="evidence" value="ECO:0007669"/>
    <property type="project" value="TreeGrafter"/>
</dbReference>
<evidence type="ECO:0000259" key="5">
    <source>
        <dbReference type="PROSITE" id="PS51078"/>
    </source>
</evidence>
<keyword evidence="1" id="KW-0805">Transcription regulation</keyword>
<gene>
    <name evidence="6" type="ORF">FC78_GL000175</name>
</gene>
<keyword evidence="7" id="KW-1185">Reference proteome</keyword>
<dbReference type="STRING" id="1423788.FC78_GL000175"/>
<dbReference type="Gene3D" id="3.30.450.40">
    <property type="match status" value="1"/>
</dbReference>
<keyword evidence="2" id="KW-0238">DNA-binding</keyword>
<dbReference type="GO" id="GO:0003677">
    <property type="term" value="F:DNA binding"/>
    <property type="evidence" value="ECO:0007669"/>
    <property type="project" value="UniProtKB-KW"/>
</dbReference>
<dbReference type="AlphaFoldDB" id="A0A0R1KLB4"/>
<evidence type="ECO:0000256" key="1">
    <source>
        <dbReference type="ARBA" id="ARBA00023015"/>
    </source>
</evidence>
<feature type="domain" description="IclR-ED" evidence="5">
    <location>
        <begin position="70"/>
        <end position="249"/>
    </location>
</feature>
<sequence>MAEEMNLNKTVVHVFKILDAINASESPQGVSELTRATQLPKTTVFRLLTTLEHLGIVDVNSIQQYKIGPKIFEYSKSASRQNSLVQVAKPYMKKYVEENHENINIGILYDNQVVYLDSEEGDHFNLQVNLFPVAPLYCSSMGKIFLSQFSEAELEHYLNKTDLKRRTINTLDTPEKLKQELDVVRKGKVSYDNEEYEYGLTCIAVPIIESGKIIAAASVSGPTSRLKVRGWDNIKQSIIEFGESINNTL</sequence>
<keyword evidence="3" id="KW-0804">Transcription</keyword>
<protein>
    <submittedName>
        <fullName evidence="6">Transcriptional regulator, iclr family</fullName>
    </submittedName>
</protein>
<dbReference type="Pfam" id="PF09339">
    <property type="entry name" value="HTH_IclR"/>
    <property type="match status" value="1"/>
</dbReference>
<dbReference type="PANTHER" id="PTHR30136:SF24">
    <property type="entry name" value="HTH-TYPE TRANSCRIPTIONAL REPRESSOR ALLR"/>
    <property type="match status" value="1"/>
</dbReference>
<evidence type="ECO:0000256" key="3">
    <source>
        <dbReference type="ARBA" id="ARBA00023163"/>
    </source>
</evidence>
<dbReference type="SUPFAM" id="SSF46785">
    <property type="entry name" value="Winged helix' DNA-binding domain"/>
    <property type="match status" value="1"/>
</dbReference>
<accession>A0A0R1KLB4</accession>
<dbReference type="SMART" id="SM00346">
    <property type="entry name" value="HTH_ICLR"/>
    <property type="match status" value="1"/>
</dbReference>
<dbReference type="Pfam" id="PF01614">
    <property type="entry name" value="IclR_C"/>
    <property type="match status" value="1"/>
</dbReference>
<evidence type="ECO:0000313" key="6">
    <source>
        <dbReference type="EMBL" id="KRK81876.1"/>
    </source>
</evidence>
<comment type="caution">
    <text evidence="6">The sequence shown here is derived from an EMBL/GenBank/DDBJ whole genome shotgun (WGS) entry which is preliminary data.</text>
</comment>
<reference evidence="6 7" key="1">
    <citation type="journal article" date="2015" name="Genome Announc.">
        <title>Expanding the biotechnology potential of lactobacilli through comparative genomics of 213 strains and associated genera.</title>
        <authorList>
            <person name="Sun Z."/>
            <person name="Harris H.M."/>
            <person name="McCann A."/>
            <person name="Guo C."/>
            <person name="Argimon S."/>
            <person name="Zhang W."/>
            <person name="Yang X."/>
            <person name="Jeffery I.B."/>
            <person name="Cooney J.C."/>
            <person name="Kagawa T.F."/>
            <person name="Liu W."/>
            <person name="Song Y."/>
            <person name="Salvetti E."/>
            <person name="Wrobel A."/>
            <person name="Rasinkangas P."/>
            <person name="Parkhill J."/>
            <person name="Rea M.C."/>
            <person name="O'Sullivan O."/>
            <person name="Ritari J."/>
            <person name="Douillard F.P."/>
            <person name="Paul Ross R."/>
            <person name="Yang R."/>
            <person name="Briner A.E."/>
            <person name="Felis G.E."/>
            <person name="de Vos W.M."/>
            <person name="Barrangou R."/>
            <person name="Klaenhammer T.R."/>
            <person name="Caufield P.W."/>
            <person name="Cui Y."/>
            <person name="Zhang H."/>
            <person name="O'Toole P.W."/>
        </authorList>
    </citation>
    <scope>NUCLEOTIDE SEQUENCE [LARGE SCALE GENOMIC DNA]</scope>
    <source>
        <strain evidence="6 7">DSM 19674</strain>
    </source>
</reference>
<name>A0A0R1KLB4_9LACO</name>
<dbReference type="InterPro" id="IPR029016">
    <property type="entry name" value="GAF-like_dom_sf"/>
</dbReference>
<dbReference type="Gene3D" id="1.10.10.10">
    <property type="entry name" value="Winged helix-like DNA-binding domain superfamily/Winged helix DNA-binding domain"/>
    <property type="match status" value="1"/>
</dbReference>
<dbReference type="PATRIC" id="fig|1423788.3.peg.182"/>
<feature type="domain" description="HTH iclR-type" evidence="4">
    <location>
        <begin position="8"/>
        <end position="69"/>
    </location>
</feature>
<dbReference type="GO" id="GO:0045892">
    <property type="term" value="P:negative regulation of DNA-templated transcription"/>
    <property type="evidence" value="ECO:0007669"/>
    <property type="project" value="UniProtKB-ARBA"/>
</dbReference>
<dbReference type="InterPro" id="IPR036388">
    <property type="entry name" value="WH-like_DNA-bd_sf"/>
</dbReference>
<dbReference type="SUPFAM" id="SSF55781">
    <property type="entry name" value="GAF domain-like"/>
    <property type="match status" value="1"/>
</dbReference>
<dbReference type="EMBL" id="AZDY01000041">
    <property type="protein sequence ID" value="KRK81876.1"/>
    <property type="molecule type" value="Genomic_DNA"/>
</dbReference>
<dbReference type="InterPro" id="IPR014757">
    <property type="entry name" value="Tscrpt_reg_IclR_C"/>
</dbReference>
<dbReference type="PROSITE" id="PS51078">
    <property type="entry name" value="ICLR_ED"/>
    <property type="match status" value="1"/>
</dbReference>
<dbReference type="InterPro" id="IPR036390">
    <property type="entry name" value="WH_DNA-bd_sf"/>
</dbReference>
<evidence type="ECO:0000259" key="4">
    <source>
        <dbReference type="PROSITE" id="PS51077"/>
    </source>
</evidence>
<dbReference type="InterPro" id="IPR005471">
    <property type="entry name" value="Tscrpt_reg_IclR_N"/>
</dbReference>
<dbReference type="OrthoDB" id="9791752at2"/>
<evidence type="ECO:0000313" key="7">
    <source>
        <dbReference type="Proteomes" id="UP000051515"/>
    </source>
</evidence>
<proteinExistence type="predicted"/>
<dbReference type="PANTHER" id="PTHR30136">
    <property type="entry name" value="HELIX-TURN-HELIX TRANSCRIPTIONAL REGULATOR, ICLR FAMILY"/>
    <property type="match status" value="1"/>
</dbReference>
<evidence type="ECO:0000256" key="2">
    <source>
        <dbReference type="ARBA" id="ARBA00023125"/>
    </source>
</evidence>
<dbReference type="PROSITE" id="PS51077">
    <property type="entry name" value="HTH_ICLR"/>
    <property type="match status" value="1"/>
</dbReference>